<organism evidence="2">
    <name type="scientific">marine sediment metagenome</name>
    <dbReference type="NCBI Taxonomy" id="412755"/>
    <lineage>
        <taxon>unclassified sequences</taxon>
        <taxon>metagenomes</taxon>
        <taxon>ecological metagenomes</taxon>
    </lineage>
</organism>
<protein>
    <submittedName>
        <fullName evidence="2">Uncharacterized protein</fullName>
    </submittedName>
</protein>
<feature type="region of interest" description="Disordered" evidence="1">
    <location>
        <begin position="1"/>
        <end position="57"/>
    </location>
</feature>
<comment type="caution">
    <text evidence="2">The sequence shown here is derived from an EMBL/GenBank/DDBJ whole genome shotgun (WGS) entry which is preliminary data.</text>
</comment>
<evidence type="ECO:0000256" key="1">
    <source>
        <dbReference type="SAM" id="MobiDB-lite"/>
    </source>
</evidence>
<feature type="non-terminal residue" evidence="2">
    <location>
        <position position="152"/>
    </location>
</feature>
<reference evidence="2" key="1">
    <citation type="journal article" date="2014" name="Front. Microbiol.">
        <title>High frequency of phylogenetically diverse reductive dehalogenase-homologous genes in deep subseafloor sedimentary metagenomes.</title>
        <authorList>
            <person name="Kawai M."/>
            <person name="Futagami T."/>
            <person name="Toyoda A."/>
            <person name="Takaki Y."/>
            <person name="Nishi S."/>
            <person name="Hori S."/>
            <person name="Arai W."/>
            <person name="Tsubouchi T."/>
            <person name="Morono Y."/>
            <person name="Uchiyama I."/>
            <person name="Ito T."/>
            <person name="Fujiyama A."/>
            <person name="Inagaki F."/>
            <person name="Takami H."/>
        </authorList>
    </citation>
    <scope>NUCLEOTIDE SEQUENCE</scope>
    <source>
        <strain evidence="2">Expedition CK06-06</strain>
    </source>
</reference>
<dbReference type="AlphaFoldDB" id="X1EAD1"/>
<evidence type="ECO:0000313" key="2">
    <source>
        <dbReference type="EMBL" id="GAH05623.1"/>
    </source>
</evidence>
<name>X1EAD1_9ZZZZ</name>
<accession>X1EAD1</accession>
<sequence>MNFDRPKLEPSKSFKKLDNKEVEKIELATKPDMKPNDKPRNKIEHPKIDIQKDPRNKIKREKVDLLTPSKNKIERPKIDKNAPTRNKIELRKIDPKKEPIHKLLPRQINPTALPKNKIGKNKIELDSKYVKTEIKNVDWESISDDWSIITRS</sequence>
<proteinExistence type="predicted"/>
<gene>
    <name evidence="2" type="ORF">S01H4_62250</name>
</gene>
<dbReference type="EMBL" id="BART01037104">
    <property type="protein sequence ID" value="GAH05623.1"/>
    <property type="molecule type" value="Genomic_DNA"/>
</dbReference>